<evidence type="ECO:0000256" key="9">
    <source>
        <dbReference type="PROSITE-ProRule" id="PRU10134"/>
    </source>
</evidence>
<dbReference type="InterPro" id="IPR018220">
    <property type="entry name" value="Adenylosuccin_syn_GTP-bd"/>
</dbReference>
<dbReference type="InterPro" id="IPR033128">
    <property type="entry name" value="Adenylosuccin_syn_Lys_AS"/>
</dbReference>
<dbReference type="InterPro" id="IPR027417">
    <property type="entry name" value="P-loop_NTPase"/>
</dbReference>
<dbReference type="GO" id="GO:0000287">
    <property type="term" value="F:magnesium ion binding"/>
    <property type="evidence" value="ECO:0007669"/>
    <property type="project" value="UniProtKB-UniRule"/>
</dbReference>
<reference evidence="11 12" key="1">
    <citation type="submission" date="2020-08" db="EMBL/GenBank/DDBJ databases">
        <title>Genomic Encyclopedia of Type Strains, Phase IV (KMG-IV): sequencing the most valuable type-strain genomes for metagenomic binning, comparative biology and taxonomic classification.</title>
        <authorList>
            <person name="Goeker M."/>
        </authorList>
    </citation>
    <scope>NUCLEOTIDE SEQUENCE [LARGE SCALE GENOMIC DNA]</scope>
    <source>
        <strain evidence="11 12">DSM 14925</strain>
    </source>
</reference>
<dbReference type="EMBL" id="JACHHV010000017">
    <property type="protein sequence ID" value="MBB5888201.1"/>
    <property type="molecule type" value="Genomic_DNA"/>
</dbReference>
<accession>A0A841C9G4</accession>
<feature type="binding site" description="in other chain" evidence="8">
    <location>
        <begin position="38"/>
        <end position="41"/>
    </location>
    <ligand>
        <name>IMP</name>
        <dbReference type="ChEBI" id="CHEBI:58053"/>
        <note>ligand shared between dimeric partners</note>
    </ligand>
</feature>
<feature type="active site" evidence="9">
    <location>
        <position position="139"/>
    </location>
</feature>
<comment type="subcellular location">
    <subcellularLocation>
        <location evidence="8">Cytoplasm</location>
    </subcellularLocation>
</comment>
<comment type="cofactor">
    <cofactor evidence="8">
        <name>Mg(2+)</name>
        <dbReference type="ChEBI" id="CHEBI:18420"/>
    </cofactor>
    <text evidence="8">Binds 1 Mg(2+) ion per subunit.</text>
</comment>
<dbReference type="AlphaFoldDB" id="A0A841C9G4"/>
<dbReference type="GO" id="GO:0005525">
    <property type="term" value="F:GTP binding"/>
    <property type="evidence" value="ECO:0007669"/>
    <property type="project" value="UniProtKB-UniRule"/>
</dbReference>
<feature type="binding site" evidence="8">
    <location>
        <position position="142"/>
    </location>
    <ligand>
        <name>IMP</name>
        <dbReference type="ChEBI" id="CHEBI:58053"/>
        <note>ligand shared between dimeric partners</note>
    </ligand>
</feature>
<feature type="binding site" evidence="8">
    <location>
        <position position="40"/>
    </location>
    <ligand>
        <name>Mg(2+)</name>
        <dbReference type="ChEBI" id="CHEBI:18420"/>
    </ligand>
</feature>
<dbReference type="Proteomes" id="UP000562464">
    <property type="component" value="Unassembled WGS sequence"/>
</dbReference>
<evidence type="ECO:0000256" key="2">
    <source>
        <dbReference type="ARBA" id="ARBA00022598"/>
    </source>
</evidence>
<feature type="binding site" description="in other chain" evidence="8">
    <location>
        <position position="128"/>
    </location>
    <ligand>
        <name>IMP</name>
        <dbReference type="ChEBI" id="CHEBI:58053"/>
        <note>ligand shared between dimeric partners</note>
    </ligand>
</feature>
<dbReference type="PROSITE" id="PS00513">
    <property type="entry name" value="ADENYLOSUCCIN_SYN_2"/>
    <property type="match status" value="1"/>
</dbReference>
<dbReference type="EC" id="6.3.4.4" evidence="8 10"/>
<comment type="subunit">
    <text evidence="1 8">Homodimer.</text>
</comment>
<keyword evidence="7 8" id="KW-0342">GTP-binding</keyword>
<evidence type="ECO:0000256" key="7">
    <source>
        <dbReference type="ARBA" id="ARBA00023134"/>
    </source>
</evidence>
<organism evidence="11 12">
    <name type="scientific">Lactovum miscens</name>
    <dbReference type="NCBI Taxonomy" id="190387"/>
    <lineage>
        <taxon>Bacteria</taxon>
        <taxon>Bacillati</taxon>
        <taxon>Bacillota</taxon>
        <taxon>Bacilli</taxon>
        <taxon>Lactobacillales</taxon>
        <taxon>Streptococcaceae</taxon>
        <taxon>Lactovum</taxon>
    </lineage>
</organism>
<keyword evidence="4 8" id="KW-0547">Nucleotide-binding</keyword>
<keyword evidence="8" id="KW-0963">Cytoplasm</keyword>
<keyword evidence="6 8" id="KW-0460">Magnesium</keyword>
<name>A0A841C9G4_9LACT</name>
<keyword evidence="5 8" id="KW-0658">Purine biosynthesis</keyword>
<dbReference type="GO" id="GO:0005737">
    <property type="term" value="C:cytoplasm"/>
    <property type="evidence" value="ECO:0007669"/>
    <property type="project" value="UniProtKB-SubCell"/>
</dbReference>
<comment type="caution">
    <text evidence="11">The sequence shown here is derived from an EMBL/GenBank/DDBJ whole genome shotgun (WGS) entry which is preliminary data.</text>
</comment>
<feature type="binding site" evidence="8">
    <location>
        <begin position="40"/>
        <end position="42"/>
    </location>
    <ligand>
        <name>GTP</name>
        <dbReference type="ChEBI" id="CHEBI:37565"/>
    </ligand>
</feature>
<dbReference type="GO" id="GO:0004019">
    <property type="term" value="F:adenylosuccinate synthase activity"/>
    <property type="evidence" value="ECO:0007669"/>
    <property type="project" value="UniProtKB-UniRule"/>
</dbReference>
<dbReference type="Gene3D" id="1.10.300.10">
    <property type="entry name" value="Adenylosuccinate Synthetase, subunit A, domain 2"/>
    <property type="match status" value="1"/>
</dbReference>
<evidence type="ECO:0000256" key="5">
    <source>
        <dbReference type="ARBA" id="ARBA00022755"/>
    </source>
</evidence>
<dbReference type="CDD" id="cd03108">
    <property type="entry name" value="AdSS"/>
    <property type="match status" value="1"/>
</dbReference>
<dbReference type="UniPathway" id="UPA00075">
    <property type="reaction ID" value="UER00335"/>
</dbReference>
<sequence>MPAIVVVGSQWGDEGKGKITDFLAQEADVIVRYQGGNNAGHSIAFGGKKFALHSIPSGIFDPTKLSIIANGVVFNPKAVIEELSILQEAGVDTSGLRISNRAQVLFSYHKTIDALQEEARGVAKIGTTKNGIGPAYVDKFMRSGLRVADLLDKDYLTKRLTEIVGEKNLILTRLYDAEPINDIALSALIEEYYGYGQYFKRYIMDTSYQIDKELRRGKKVLFEGAQGVMLDIDHGTYPYVTSSSPIGGGATTGSGVGPSMIQEVLGVCKAYTSRVGEGPFPTEQINEIGDKIREIAHEYGVTTGRPRRIGWFDAVVMRHATRVSGLTKLSVNCLDVFSDFETVKICVAYKLHGEVIKYYPASLQDLYDAEPVYEELPGWSEDITQVDCIEDLPENALNYLNRLSELTGLEIATFAVGPDRDSTVVLKDLWKIADSEVIKHA</sequence>
<dbReference type="GO" id="GO:0046040">
    <property type="term" value="P:IMP metabolic process"/>
    <property type="evidence" value="ECO:0007669"/>
    <property type="project" value="TreeGrafter"/>
</dbReference>
<dbReference type="Gene3D" id="3.90.170.10">
    <property type="entry name" value="Adenylosuccinate Synthetase, subunit A, domain 3"/>
    <property type="match status" value="1"/>
</dbReference>
<feature type="binding site" evidence="8">
    <location>
        <position position="13"/>
    </location>
    <ligand>
        <name>Mg(2+)</name>
        <dbReference type="ChEBI" id="CHEBI:18420"/>
    </ligand>
</feature>
<dbReference type="InterPro" id="IPR042110">
    <property type="entry name" value="Adenylosuccinate_synth_dom2"/>
</dbReference>
<evidence type="ECO:0000256" key="1">
    <source>
        <dbReference type="ARBA" id="ARBA00011738"/>
    </source>
</evidence>
<keyword evidence="3 8" id="KW-0479">Metal-binding</keyword>
<dbReference type="InterPro" id="IPR001114">
    <property type="entry name" value="Adenylosuccinate_synthetase"/>
</dbReference>
<feature type="binding site" description="in other chain" evidence="8">
    <location>
        <position position="305"/>
    </location>
    <ligand>
        <name>IMP</name>
        <dbReference type="ChEBI" id="CHEBI:58053"/>
        <note>ligand shared between dimeric partners</note>
    </ligand>
</feature>
<evidence type="ECO:0000313" key="12">
    <source>
        <dbReference type="Proteomes" id="UP000562464"/>
    </source>
</evidence>
<evidence type="ECO:0000256" key="3">
    <source>
        <dbReference type="ARBA" id="ARBA00022723"/>
    </source>
</evidence>
<comment type="pathway">
    <text evidence="8 10">Purine metabolism; AMP biosynthesis via de novo pathway; AMP from IMP: step 1/2.</text>
</comment>
<dbReference type="PANTHER" id="PTHR11846:SF0">
    <property type="entry name" value="ADENYLOSUCCINATE SYNTHETASE"/>
    <property type="match status" value="1"/>
</dbReference>
<evidence type="ECO:0000256" key="8">
    <source>
        <dbReference type="HAMAP-Rule" id="MF_00011"/>
    </source>
</evidence>
<feature type="binding site" description="in other chain" evidence="8">
    <location>
        <position position="241"/>
    </location>
    <ligand>
        <name>IMP</name>
        <dbReference type="ChEBI" id="CHEBI:58053"/>
        <note>ligand shared between dimeric partners</note>
    </ligand>
</feature>
<comment type="similarity">
    <text evidence="8 10">Belongs to the adenylosuccinate synthetase family.</text>
</comment>
<dbReference type="RefSeq" id="WP_183540028.1">
    <property type="nucleotide sequence ID" value="NZ_DASWOY010000021.1"/>
</dbReference>
<feature type="active site" description="Proton acceptor" evidence="8">
    <location>
        <position position="13"/>
    </location>
</feature>
<feature type="binding site" description="in other chain" evidence="8">
    <location>
        <position position="226"/>
    </location>
    <ligand>
        <name>IMP</name>
        <dbReference type="ChEBI" id="CHEBI:58053"/>
        <note>ligand shared between dimeric partners</note>
    </ligand>
</feature>
<evidence type="ECO:0000256" key="4">
    <source>
        <dbReference type="ARBA" id="ARBA00022741"/>
    </source>
</evidence>
<dbReference type="PANTHER" id="PTHR11846">
    <property type="entry name" value="ADENYLOSUCCINATE SYNTHETASE"/>
    <property type="match status" value="1"/>
</dbReference>
<dbReference type="InterPro" id="IPR042109">
    <property type="entry name" value="Adenylosuccinate_synth_dom1"/>
</dbReference>
<feature type="binding site" evidence="8">
    <location>
        <begin position="415"/>
        <end position="417"/>
    </location>
    <ligand>
        <name>GTP</name>
        <dbReference type="ChEBI" id="CHEBI:37565"/>
    </ligand>
</feature>
<evidence type="ECO:0000313" key="11">
    <source>
        <dbReference type="EMBL" id="MBB5888201.1"/>
    </source>
</evidence>
<keyword evidence="12" id="KW-1185">Reference proteome</keyword>
<dbReference type="FunFam" id="3.90.170.10:FF:000001">
    <property type="entry name" value="Adenylosuccinate synthetase"/>
    <property type="match status" value="1"/>
</dbReference>
<feature type="binding site" evidence="8">
    <location>
        <begin position="12"/>
        <end position="18"/>
    </location>
    <ligand>
        <name>GTP</name>
        <dbReference type="ChEBI" id="CHEBI:37565"/>
    </ligand>
</feature>
<dbReference type="SUPFAM" id="SSF52540">
    <property type="entry name" value="P-loop containing nucleoside triphosphate hydrolases"/>
    <property type="match status" value="1"/>
</dbReference>
<keyword evidence="2 8" id="KW-0436">Ligase</keyword>
<dbReference type="Gene3D" id="3.40.440.10">
    <property type="entry name" value="Adenylosuccinate Synthetase, subunit A, domain 1"/>
    <property type="match status" value="1"/>
</dbReference>
<gene>
    <name evidence="8" type="primary">purA</name>
    <name evidence="11" type="ORF">HNQ37_001093</name>
</gene>
<comment type="function">
    <text evidence="8">Plays an important role in the de novo pathway of purine nucleotide biosynthesis. Catalyzes the first committed step in the biosynthesis of AMP from IMP.</text>
</comment>
<dbReference type="SMART" id="SM00788">
    <property type="entry name" value="Adenylsucc_synt"/>
    <property type="match status" value="1"/>
</dbReference>
<feature type="binding site" evidence="8">
    <location>
        <position position="307"/>
    </location>
    <ligand>
        <name>GTP</name>
        <dbReference type="ChEBI" id="CHEBI:37565"/>
    </ligand>
</feature>
<evidence type="ECO:0000256" key="10">
    <source>
        <dbReference type="RuleBase" id="RU000520"/>
    </source>
</evidence>
<dbReference type="Pfam" id="PF00709">
    <property type="entry name" value="Adenylsucc_synt"/>
    <property type="match status" value="1"/>
</dbReference>
<dbReference type="PROSITE" id="PS01266">
    <property type="entry name" value="ADENYLOSUCCIN_SYN_1"/>
    <property type="match status" value="1"/>
</dbReference>
<protein>
    <recommendedName>
        <fullName evidence="8 10">Adenylosuccinate synthetase</fullName>
        <shortName evidence="8">AMPSase</shortName>
        <shortName evidence="8">AdSS</shortName>
        <ecNumber evidence="8 10">6.3.4.4</ecNumber>
    </recommendedName>
    <alternativeName>
        <fullName evidence="8">IMP--aspartate ligase</fullName>
    </alternativeName>
</protein>
<feature type="binding site" description="in other chain" evidence="8">
    <location>
        <begin position="13"/>
        <end position="16"/>
    </location>
    <ligand>
        <name>IMP</name>
        <dbReference type="ChEBI" id="CHEBI:58053"/>
        <note>ligand shared between dimeric partners</note>
    </ligand>
</feature>
<dbReference type="InterPro" id="IPR042111">
    <property type="entry name" value="Adenylosuccinate_synth_dom3"/>
</dbReference>
<evidence type="ECO:0000256" key="6">
    <source>
        <dbReference type="ARBA" id="ARBA00022842"/>
    </source>
</evidence>
<proteinExistence type="inferred from homology"/>
<dbReference type="NCBIfam" id="NF002223">
    <property type="entry name" value="PRK01117.1"/>
    <property type="match status" value="1"/>
</dbReference>
<dbReference type="GO" id="GO:0044208">
    <property type="term" value="P:'de novo' AMP biosynthetic process"/>
    <property type="evidence" value="ECO:0007669"/>
    <property type="project" value="UniProtKB-UniRule"/>
</dbReference>
<dbReference type="FunFam" id="1.10.300.10:FF:000001">
    <property type="entry name" value="Adenylosuccinate synthetase"/>
    <property type="match status" value="1"/>
</dbReference>
<dbReference type="NCBIfam" id="TIGR00184">
    <property type="entry name" value="purA"/>
    <property type="match status" value="1"/>
</dbReference>
<feature type="binding site" evidence="8">
    <location>
        <begin position="301"/>
        <end position="307"/>
    </location>
    <ligand>
        <name>substrate</name>
    </ligand>
</feature>
<comment type="catalytic activity">
    <reaction evidence="8 10">
        <text>IMP + L-aspartate + GTP = N(6)-(1,2-dicarboxyethyl)-AMP + GDP + phosphate + 2 H(+)</text>
        <dbReference type="Rhea" id="RHEA:15753"/>
        <dbReference type="ChEBI" id="CHEBI:15378"/>
        <dbReference type="ChEBI" id="CHEBI:29991"/>
        <dbReference type="ChEBI" id="CHEBI:37565"/>
        <dbReference type="ChEBI" id="CHEBI:43474"/>
        <dbReference type="ChEBI" id="CHEBI:57567"/>
        <dbReference type="ChEBI" id="CHEBI:58053"/>
        <dbReference type="ChEBI" id="CHEBI:58189"/>
        <dbReference type="EC" id="6.3.4.4"/>
    </reaction>
</comment>
<feature type="active site" description="Proton donor" evidence="8">
    <location>
        <position position="41"/>
    </location>
</feature>
<dbReference type="HAMAP" id="MF_00011">
    <property type="entry name" value="Adenylosucc_synth"/>
    <property type="match status" value="1"/>
</dbReference>
<feature type="binding site" evidence="8">
    <location>
        <begin position="333"/>
        <end position="335"/>
    </location>
    <ligand>
        <name>GTP</name>
        <dbReference type="ChEBI" id="CHEBI:37565"/>
    </ligand>
</feature>